<organism evidence="5 6">
    <name type="scientific">Paenibacillus haidiansis</name>
    <dbReference type="NCBI Taxonomy" id="1574488"/>
    <lineage>
        <taxon>Bacteria</taxon>
        <taxon>Bacillati</taxon>
        <taxon>Bacillota</taxon>
        <taxon>Bacilli</taxon>
        <taxon>Bacillales</taxon>
        <taxon>Paenibacillaceae</taxon>
        <taxon>Paenibacillus</taxon>
    </lineage>
</organism>
<evidence type="ECO:0000256" key="3">
    <source>
        <dbReference type="ARBA" id="ARBA00023163"/>
    </source>
</evidence>
<proteinExistence type="predicted"/>
<protein>
    <submittedName>
        <fullName evidence="5">LuxR C-terminal-related transcriptional regulator</fullName>
    </submittedName>
</protein>
<dbReference type="PANTHER" id="PTHR44688:SF16">
    <property type="entry name" value="DNA-BINDING TRANSCRIPTIONAL ACTIVATOR DEVR_DOSR"/>
    <property type="match status" value="1"/>
</dbReference>
<dbReference type="CDD" id="cd06170">
    <property type="entry name" value="LuxR_C_like"/>
    <property type="match status" value="1"/>
</dbReference>
<keyword evidence="2" id="KW-0238">DNA-binding</keyword>
<dbReference type="Pfam" id="PF00196">
    <property type="entry name" value="GerE"/>
    <property type="match status" value="1"/>
</dbReference>
<reference evidence="5 6" key="1">
    <citation type="submission" date="2024-02" db="EMBL/GenBank/DDBJ databases">
        <title>A nitrogen-fixing paenibacillus bacterium.</title>
        <authorList>
            <person name="Zhang W.L."/>
            <person name="Chen S.F."/>
        </authorList>
    </citation>
    <scope>NUCLEOTIDE SEQUENCE [LARGE SCALE GENOMIC DNA]</scope>
    <source>
        <strain evidence="5 6">M1</strain>
    </source>
</reference>
<dbReference type="InterPro" id="IPR000792">
    <property type="entry name" value="Tscrpt_reg_LuxR_C"/>
</dbReference>
<keyword evidence="6" id="KW-1185">Reference proteome</keyword>
<dbReference type="Pfam" id="PF17874">
    <property type="entry name" value="TPR_MalT"/>
    <property type="match status" value="1"/>
</dbReference>
<dbReference type="Gene3D" id="3.40.50.300">
    <property type="entry name" value="P-loop containing nucleotide triphosphate hydrolases"/>
    <property type="match status" value="1"/>
</dbReference>
<dbReference type="Pfam" id="PF25873">
    <property type="entry name" value="WHD_MalT"/>
    <property type="match status" value="1"/>
</dbReference>
<dbReference type="EMBL" id="JAZHPZ010000003">
    <property type="protein sequence ID" value="MEF2965694.1"/>
    <property type="molecule type" value="Genomic_DNA"/>
</dbReference>
<dbReference type="Proteomes" id="UP001306950">
    <property type="component" value="Unassembled WGS sequence"/>
</dbReference>
<evidence type="ECO:0000259" key="4">
    <source>
        <dbReference type="PROSITE" id="PS50043"/>
    </source>
</evidence>
<dbReference type="PROSITE" id="PS50043">
    <property type="entry name" value="HTH_LUXR_2"/>
    <property type="match status" value="1"/>
</dbReference>
<name>A0ABU7VPL2_9BACL</name>
<keyword evidence="3" id="KW-0804">Transcription</keyword>
<dbReference type="SUPFAM" id="SSF46894">
    <property type="entry name" value="C-terminal effector domain of the bipartite response regulators"/>
    <property type="match status" value="1"/>
</dbReference>
<dbReference type="InterPro" id="IPR041617">
    <property type="entry name" value="TPR_MalT"/>
</dbReference>
<gene>
    <name evidence="5" type="ORF">V3851_07625</name>
</gene>
<dbReference type="PANTHER" id="PTHR44688">
    <property type="entry name" value="DNA-BINDING TRANSCRIPTIONAL ACTIVATOR DEVR_DOSR"/>
    <property type="match status" value="1"/>
</dbReference>
<dbReference type="SUPFAM" id="SSF52540">
    <property type="entry name" value="P-loop containing nucleoside triphosphate hydrolases"/>
    <property type="match status" value="1"/>
</dbReference>
<accession>A0ABU7VPL2</accession>
<evidence type="ECO:0000256" key="1">
    <source>
        <dbReference type="ARBA" id="ARBA00023015"/>
    </source>
</evidence>
<dbReference type="RefSeq" id="WP_331845927.1">
    <property type="nucleotide sequence ID" value="NZ_JAZHPZ010000003.1"/>
</dbReference>
<dbReference type="SUPFAM" id="SSF48452">
    <property type="entry name" value="TPR-like"/>
    <property type="match status" value="1"/>
</dbReference>
<dbReference type="Gene3D" id="1.25.40.10">
    <property type="entry name" value="Tetratricopeptide repeat domain"/>
    <property type="match status" value="1"/>
</dbReference>
<evidence type="ECO:0000313" key="6">
    <source>
        <dbReference type="Proteomes" id="UP001306950"/>
    </source>
</evidence>
<evidence type="ECO:0000256" key="2">
    <source>
        <dbReference type="ARBA" id="ARBA00023125"/>
    </source>
</evidence>
<dbReference type="Gene3D" id="1.10.10.10">
    <property type="entry name" value="Winged helix-like DNA-binding domain superfamily/Winged helix DNA-binding domain"/>
    <property type="match status" value="1"/>
</dbReference>
<dbReference type="InterPro" id="IPR036388">
    <property type="entry name" value="WH-like_DNA-bd_sf"/>
</dbReference>
<feature type="domain" description="HTH luxR-type" evidence="4">
    <location>
        <begin position="801"/>
        <end position="866"/>
    </location>
</feature>
<dbReference type="InterPro" id="IPR027417">
    <property type="entry name" value="P-loop_NTPase"/>
</dbReference>
<dbReference type="InterPro" id="IPR016032">
    <property type="entry name" value="Sig_transdc_resp-reg_C-effctor"/>
</dbReference>
<dbReference type="SMART" id="SM00421">
    <property type="entry name" value="HTH_LUXR"/>
    <property type="match status" value="1"/>
</dbReference>
<dbReference type="InterPro" id="IPR011990">
    <property type="entry name" value="TPR-like_helical_dom_sf"/>
</dbReference>
<comment type="caution">
    <text evidence="5">The sequence shown here is derived from an EMBL/GenBank/DDBJ whole genome shotgun (WGS) entry which is preliminary data.</text>
</comment>
<dbReference type="PRINTS" id="PR00038">
    <property type="entry name" value="HTHLUXR"/>
</dbReference>
<sequence length="867" mass="99395">MTSETRGLLLSKLKLPSSLSENLPRPRLVKRLNEGLICRATFLTAPAGYGKTTLVGQWASQLDGPVGWISLDERDNDLVRFWNYVIKAMEPVWAESGANLSIAMTTLSPGLYEPFIVSLLNELNSFNSFKQKSPPFVLIFDDWHAIHNTDILESVSYFLEYLPPGVHLCFASRSTGSFLKARWISRGWVREIGAGPLCFDFQETAEYYRLTEKRELHRDLIEGILRQTEGWVSGLKLYSLAIRSGGGPGAMIPRHSLNGSVEQLLFEEVFDSLADPMRRFLLDISVLRQMNHPLCVAVAGEDGAGRLEELISLNLFVIPLDEHGSWYRFHHLFGEFLRNRLERTAPHRINVLYQSAAAWCESQGLLEEAVDYYLAGASYPEAIGLLERMKSLLIRREFSTMKVWLQAIPDDLLMRHPYLYFSYTYSLLWGQEPDLAERYLQQAERHCEANGNLWQPEDKNRFLGYLYYVRNFKATQYDMDMNKGLEYIRLSLKYSPQGTDLIFASPQMPLCPSIYRSYNGKRGKHLPRQLADSFFTNMIEFMKQMGLQDSILVCYGELLYERNELKLAEEYIKTGLYGRSQAHFQPEKVYVPACLFLSRIGKAQRDMSQAEQWLEEAYRRAVKDGAQEALILIEAEMALLWLDQGDGSKAAEWRERYGISPEDPVSVYQLFVYICLVRLLIETGNIREAWSLSERLLSVAIKGYRPMDALDLLILQAMMLRLEDRPQEAILKLEEALKYAEPDDYVRVFTDKGGTVAEMLADYVEHRQKGNLRDKNAPTLSFVRKIMMAFEGAGEQAFPGRTTLEMLLTPRELTIFRCMEEGMDNKAIVDTLGIGMGTLKAHINHIYSKLQVKNRIEAIKRGKELQV</sequence>
<dbReference type="InterPro" id="IPR059106">
    <property type="entry name" value="WHD_MalT"/>
</dbReference>
<keyword evidence="1" id="KW-0805">Transcription regulation</keyword>
<evidence type="ECO:0000313" key="5">
    <source>
        <dbReference type="EMBL" id="MEF2965694.1"/>
    </source>
</evidence>